<keyword evidence="4" id="KW-1185">Reference proteome</keyword>
<accession>A0ABW3Y9V3</accession>
<sequence length="293" mass="30540">MSEILSAALGYAATGWPVFLLSRSKRPLANCENCPSDPPAHDPQGCRCLTCHGFYAATRDPKTLRRMVARVPGGMLAIRTGSPSGLVVVDVDPAHGGTDSLTQLVRDGLCPPTRWVRTGSGGLHLYYRHPGLHTRVRCSAGQVAPGIDIRADGGYVVAPPSIHPITRRPYQRADTGVSVVEMAPALLDVCQRANRPPAPAPVGLTTTARRGAISNPAALLASLVTTVRRSGPGRRRVTLYGAARGAARIVAAGAITSGDAYAALMEVGLAVGQTEKSARAAITGGFRDEGLAA</sequence>
<dbReference type="SUPFAM" id="SSF56747">
    <property type="entry name" value="Prim-pol domain"/>
    <property type="match status" value="1"/>
</dbReference>
<evidence type="ECO:0000256" key="1">
    <source>
        <dbReference type="ARBA" id="ARBA00022801"/>
    </source>
</evidence>
<proteinExistence type="predicted"/>
<dbReference type="CDD" id="cd04859">
    <property type="entry name" value="Prim_Pol"/>
    <property type="match status" value="1"/>
</dbReference>
<dbReference type="SMART" id="SM00943">
    <property type="entry name" value="Prim-Pol"/>
    <property type="match status" value="1"/>
</dbReference>
<dbReference type="Proteomes" id="UP001597260">
    <property type="component" value="Unassembled WGS sequence"/>
</dbReference>
<name>A0ABW3Y9V3_9ACTN</name>
<evidence type="ECO:0000259" key="2">
    <source>
        <dbReference type="SMART" id="SM00943"/>
    </source>
</evidence>
<protein>
    <submittedName>
        <fullName evidence="3">Bifunctional DNA primase/polymerase</fullName>
    </submittedName>
</protein>
<reference evidence="4" key="1">
    <citation type="journal article" date="2019" name="Int. J. Syst. Evol. Microbiol.">
        <title>The Global Catalogue of Microorganisms (GCM) 10K type strain sequencing project: providing services to taxonomists for standard genome sequencing and annotation.</title>
        <authorList>
            <consortium name="The Broad Institute Genomics Platform"/>
            <consortium name="The Broad Institute Genome Sequencing Center for Infectious Disease"/>
            <person name="Wu L."/>
            <person name="Ma J."/>
        </authorList>
    </citation>
    <scope>NUCLEOTIDE SEQUENCE [LARGE SCALE GENOMIC DNA]</scope>
    <source>
        <strain evidence="4">JCM 31037</strain>
    </source>
</reference>
<gene>
    <name evidence="3" type="ORF">ACFQ4H_02930</name>
</gene>
<comment type="caution">
    <text evidence="3">The sequence shown here is derived from an EMBL/GenBank/DDBJ whole genome shotgun (WGS) entry which is preliminary data.</text>
</comment>
<evidence type="ECO:0000313" key="4">
    <source>
        <dbReference type="Proteomes" id="UP001597260"/>
    </source>
</evidence>
<dbReference type="InterPro" id="IPR051620">
    <property type="entry name" value="ORF904-like_C"/>
</dbReference>
<dbReference type="PANTHER" id="PTHR35372">
    <property type="entry name" value="ATP BINDING PROTEIN-RELATED"/>
    <property type="match status" value="1"/>
</dbReference>
<dbReference type="EMBL" id="JBHTMP010000002">
    <property type="protein sequence ID" value="MFD1320039.1"/>
    <property type="molecule type" value="Genomic_DNA"/>
</dbReference>
<evidence type="ECO:0000313" key="3">
    <source>
        <dbReference type="EMBL" id="MFD1320039.1"/>
    </source>
</evidence>
<keyword evidence="1" id="KW-0378">Hydrolase</keyword>
<dbReference type="RefSeq" id="WP_377566611.1">
    <property type="nucleotide sequence ID" value="NZ_JBHTMP010000002.1"/>
</dbReference>
<feature type="domain" description="DNA primase/polymerase bifunctional N-terminal" evidence="2">
    <location>
        <begin position="8"/>
        <end position="187"/>
    </location>
</feature>
<organism evidence="3 4">
    <name type="scientific">Micromonospora sonneratiae</name>
    <dbReference type="NCBI Taxonomy" id="1184706"/>
    <lineage>
        <taxon>Bacteria</taxon>
        <taxon>Bacillati</taxon>
        <taxon>Actinomycetota</taxon>
        <taxon>Actinomycetes</taxon>
        <taxon>Micromonosporales</taxon>
        <taxon>Micromonosporaceae</taxon>
        <taxon>Micromonospora</taxon>
    </lineage>
</organism>
<dbReference type="Pfam" id="PF09250">
    <property type="entry name" value="Prim-Pol"/>
    <property type="match status" value="1"/>
</dbReference>
<dbReference type="PANTHER" id="PTHR35372:SF2">
    <property type="entry name" value="SF3 HELICASE DOMAIN-CONTAINING PROTEIN"/>
    <property type="match status" value="1"/>
</dbReference>
<dbReference type="InterPro" id="IPR015330">
    <property type="entry name" value="DNA_primase/pol_bifunc_N"/>
</dbReference>